<sequence length="294" mass="33116">MKTPPLKLLWFLLLVLLSAPMPSQAQGGPRPPEGRPGGREVKAYFEASVLPVLRQQRQKLEAQLAADDRAQLATYRRQLQTLKEKGQALRQSLMAADAPQGRFPELTDAQREQFFQLRKETRSIMTNVAQIAQKYEANITKLAEEVQPQKEKWTADIKAIVVKNATPEQQEHLAKFAGHWRGYSEMHRFLRPVMFLLMEPAATESTERTLGATSFYPNPAAATSQLDYEVKKAGPVTVNLLDKNGNQLRTLLNEPNAEKGAHTQTLNLSDLPAGTYYYQIITTGAKETKRFVKE</sequence>
<evidence type="ECO:0000313" key="4">
    <source>
        <dbReference type="EMBL" id="MBF9143327.1"/>
    </source>
</evidence>
<feature type="coiled-coil region" evidence="1">
    <location>
        <begin position="65"/>
        <end position="92"/>
    </location>
</feature>
<organism evidence="4 5">
    <name type="scientific">Hymenobacter properus</name>
    <dbReference type="NCBI Taxonomy" id="2791026"/>
    <lineage>
        <taxon>Bacteria</taxon>
        <taxon>Pseudomonadati</taxon>
        <taxon>Bacteroidota</taxon>
        <taxon>Cytophagia</taxon>
        <taxon>Cytophagales</taxon>
        <taxon>Hymenobacteraceae</taxon>
        <taxon>Hymenobacter</taxon>
    </lineage>
</organism>
<protein>
    <submittedName>
        <fullName evidence="4">T9SS type A sorting domain-containing protein</fullName>
    </submittedName>
</protein>
<evidence type="ECO:0000259" key="3">
    <source>
        <dbReference type="Pfam" id="PF18962"/>
    </source>
</evidence>
<dbReference type="Pfam" id="PF18962">
    <property type="entry name" value="Por_Secre_tail"/>
    <property type="match status" value="1"/>
</dbReference>
<feature type="coiled-coil region" evidence="1">
    <location>
        <begin position="125"/>
        <end position="152"/>
    </location>
</feature>
<keyword evidence="2" id="KW-0732">Signal</keyword>
<dbReference type="RefSeq" id="WP_196287689.1">
    <property type="nucleotide sequence ID" value="NZ_JADQDP010000004.1"/>
</dbReference>
<dbReference type="InterPro" id="IPR026444">
    <property type="entry name" value="Secre_tail"/>
</dbReference>
<dbReference type="NCBIfam" id="TIGR04183">
    <property type="entry name" value="Por_Secre_tail"/>
    <property type="match status" value="1"/>
</dbReference>
<gene>
    <name evidence="4" type="ORF">I2I01_16895</name>
</gene>
<proteinExistence type="predicted"/>
<keyword evidence="5" id="KW-1185">Reference proteome</keyword>
<feature type="chain" id="PRO_5037057999" evidence="2">
    <location>
        <begin position="26"/>
        <end position="294"/>
    </location>
</feature>
<feature type="domain" description="Secretion system C-terminal sorting" evidence="3">
    <location>
        <begin position="216"/>
        <end position="292"/>
    </location>
</feature>
<name>A0A931BJA7_9BACT</name>
<dbReference type="EMBL" id="JADQDP010000004">
    <property type="protein sequence ID" value="MBF9143327.1"/>
    <property type="molecule type" value="Genomic_DNA"/>
</dbReference>
<evidence type="ECO:0000313" key="5">
    <source>
        <dbReference type="Proteomes" id="UP000645610"/>
    </source>
</evidence>
<dbReference type="Proteomes" id="UP000645610">
    <property type="component" value="Unassembled WGS sequence"/>
</dbReference>
<evidence type="ECO:0000256" key="1">
    <source>
        <dbReference type="SAM" id="Coils"/>
    </source>
</evidence>
<dbReference type="AlphaFoldDB" id="A0A931BJA7"/>
<comment type="caution">
    <text evidence="4">The sequence shown here is derived from an EMBL/GenBank/DDBJ whole genome shotgun (WGS) entry which is preliminary data.</text>
</comment>
<evidence type="ECO:0000256" key="2">
    <source>
        <dbReference type="SAM" id="SignalP"/>
    </source>
</evidence>
<keyword evidence="1" id="KW-0175">Coiled coil</keyword>
<reference evidence="4 5" key="1">
    <citation type="submission" date="2020-11" db="EMBL/GenBank/DDBJ databases">
        <authorList>
            <person name="Kim M.K."/>
        </authorList>
    </citation>
    <scope>NUCLEOTIDE SEQUENCE [LARGE SCALE GENOMIC DNA]</scope>
    <source>
        <strain evidence="4 5">BT439</strain>
    </source>
</reference>
<feature type="signal peptide" evidence="2">
    <location>
        <begin position="1"/>
        <end position="25"/>
    </location>
</feature>
<accession>A0A931BJA7</accession>